<reference evidence="1" key="1">
    <citation type="submission" date="2021-01" db="EMBL/GenBank/DDBJ databases">
        <title>Whole genome shotgun sequence of Planosporangium flavigriseum NBRC 105377.</title>
        <authorList>
            <person name="Komaki H."/>
            <person name="Tamura T."/>
        </authorList>
    </citation>
    <scope>NUCLEOTIDE SEQUENCE</scope>
    <source>
        <strain evidence="1">NBRC 105377</strain>
    </source>
</reference>
<proteinExistence type="predicted"/>
<protein>
    <submittedName>
        <fullName evidence="1">Uncharacterized protein</fullName>
    </submittedName>
</protein>
<accession>A0A8J3PK76</accession>
<evidence type="ECO:0000313" key="1">
    <source>
        <dbReference type="EMBL" id="GIG73066.1"/>
    </source>
</evidence>
<comment type="caution">
    <text evidence="1">The sequence shown here is derived from an EMBL/GenBank/DDBJ whole genome shotgun (WGS) entry which is preliminary data.</text>
</comment>
<dbReference type="Proteomes" id="UP000653674">
    <property type="component" value="Unassembled WGS sequence"/>
</dbReference>
<organism evidence="1 2">
    <name type="scientific">Planosporangium flavigriseum</name>
    <dbReference type="NCBI Taxonomy" id="373681"/>
    <lineage>
        <taxon>Bacteria</taxon>
        <taxon>Bacillati</taxon>
        <taxon>Actinomycetota</taxon>
        <taxon>Actinomycetes</taxon>
        <taxon>Micromonosporales</taxon>
        <taxon>Micromonosporaceae</taxon>
        <taxon>Planosporangium</taxon>
    </lineage>
</organism>
<name>A0A8J3PK76_9ACTN</name>
<dbReference type="EMBL" id="BONU01000007">
    <property type="protein sequence ID" value="GIG73066.1"/>
    <property type="molecule type" value="Genomic_DNA"/>
</dbReference>
<gene>
    <name evidence="1" type="ORF">Pfl04_14700</name>
</gene>
<dbReference type="AlphaFoldDB" id="A0A8J3PK76"/>
<keyword evidence="2" id="KW-1185">Reference proteome</keyword>
<dbReference type="RefSeq" id="WP_168071765.1">
    <property type="nucleotide sequence ID" value="NZ_BAAAQJ010000003.1"/>
</dbReference>
<sequence>MLAQIVLFDGFDPLDLTTNGGEMTGRAAAARLPVSRVTEHRMAADSSGAGA</sequence>
<evidence type="ECO:0000313" key="2">
    <source>
        <dbReference type="Proteomes" id="UP000653674"/>
    </source>
</evidence>